<evidence type="ECO:0000313" key="3">
    <source>
        <dbReference type="EMBL" id="MCM8567785.1"/>
    </source>
</evidence>
<feature type="chain" id="PRO_5047293221" evidence="1">
    <location>
        <begin position="22"/>
        <end position="173"/>
    </location>
</feature>
<evidence type="ECO:0000259" key="2">
    <source>
        <dbReference type="Pfam" id="PF13590"/>
    </source>
</evidence>
<organism evidence="3 4">
    <name type="scientific">Gramella jeungdoensis</name>
    <dbReference type="NCBI Taxonomy" id="708091"/>
    <lineage>
        <taxon>Bacteria</taxon>
        <taxon>Pseudomonadati</taxon>
        <taxon>Bacteroidota</taxon>
        <taxon>Flavobacteriia</taxon>
        <taxon>Flavobacteriales</taxon>
        <taxon>Flavobacteriaceae</taxon>
        <taxon>Christiangramia</taxon>
    </lineage>
</organism>
<keyword evidence="1" id="KW-0732">Signal</keyword>
<gene>
    <name evidence="3" type="ORF">NE848_00210</name>
</gene>
<dbReference type="Gene3D" id="3.30.160.670">
    <property type="match status" value="1"/>
</dbReference>
<dbReference type="Pfam" id="PF13590">
    <property type="entry name" value="DUF4136"/>
    <property type="match status" value="1"/>
</dbReference>
<evidence type="ECO:0000256" key="1">
    <source>
        <dbReference type="SAM" id="SignalP"/>
    </source>
</evidence>
<proteinExistence type="predicted"/>
<reference evidence="3" key="1">
    <citation type="submission" date="2022-06" db="EMBL/GenBank/DDBJ databases">
        <title>Gramella sediminis sp. nov., isolated from deep-sea sediment of the Indian Ocean.</title>
        <authorList>
            <person name="Yang L."/>
        </authorList>
    </citation>
    <scope>NUCLEOTIDE SEQUENCE</scope>
    <source>
        <strain evidence="3">HMD3159</strain>
    </source>
</reference>
<feature type="domain" description="DUF4136" evidence="2">
    <location>
        <begin position="22"/>
        <end position="171"/>
    </location>
</feature>
<sequence length="173" mass="19532">MRLLKYSFFLLLLTACNSPRAVYDYDQQVNFSNYSNYALFPEFQSGLSQLDEGRLIESLKKEMQVKGFSESQDPGIYVNVYTERFEQDNRSRVGVGIGGGGGNVGVGVSGGIPVGQMDTYMKLTFDFIDVEKDTLIWQAVVESPFNINADPQERQERFDKIVEKALEGYPPKK</sequence>
<feature type="signal peptide" evidence="1">
    <location>
        <begin position="1"/>
        <end position="21"/>
    </location>
</feature>
<dbReference type="InterPro" id="IPR025411">
    <property type="entry name" value="DUF4136"/>
</dbReference>
<evidence type="ECO:0000313" key="4">
    <source>
        <dbReference type="Proteomes" id="UP001155077"/>
    </source>
</evidence>
<comment type="caution">
    <text evidence="3">The sequence shown here is derived from an EMBL/GenBank/DDBJ whole genome shotgun (WGS) entry which is preliminary data.</text>
</comment>
<protein>
    <submittedName>
        <fullName evidence="3">DUF4136 domain-containing protein</fullName>
    </submittedName>
</protein>
<accession>A0ABT0YWE6</accession>
<dbReference type="Proteomes" id="UP001155077">
    <property type="component" value="Unassembled WGS sequence"/>
</dbReference>
<dbReference type="EMBL" id="JAMSCK010000001">
    <property type="protein sequence ID" value="MCM8567785.1"/>
    <property type="molecule type" value="Genomic_DNA"/>
</dbReference>
<dbReference type="RefSeq" id="WP_252110214.1">
    <property type="nucleotide sequence ID" value="NZ_JAMSCK010000001.1"/>
</dbReference>
<keyword evidence="4" id="KW-1185">Reference proteome</keyword>
<dbReference type="PROSITE" id="PS51257">
    <property type="entry name" value="PROKAR_LIPOPROTEIN"/>
    <property type="match status" value="1"/>
</dbReference>
<name>A0ABT0YWE6_9FLAO</name>